<evidence type="ECO:0000256" key="6">
    <source>
        <dbReference type="ARBA" id="ARBA00022741"/>
    </source>
</evidence>
<evidence type="ECO:0000256" key="8">
    <source>
        <dbReference type="ARBA" id="ARBA00022967"/>
    </source>
</evidence>
<dbReference type="InterPro" id="IPR003439">
    <property type="entry name" value="ABC_transporter-like_ATP-bd"/>
</dbReference>
<evidence type="ECO:0000256" key="7">
    <source>
        <dbReference type="ARBA" id="ARBA00022840"/>
    </source>
</evidence>
<keyword evidence="2" id="KW-0813">Transport</keyword>
<keyword evidence="3" id="KW-1003">Cell membrane</keyword>
<dbReference type="CDD" id="cd03216">
    <property type="entry name" value="ABC_Carb_Monos_I"/>
    <property type="match status" value="1"/>
</dbReference>
<dbReference type="AlphaFoldDB" id="Q1IT91"/>
<evidence type="ECO:0000256" key="9">
    <source>
        <dbReference type="ARBA" id="ARBA00023136"/>
    </source>
</evidence>
<dbReference type="EMBL" id="CP000360">
    <property type="protein sequence ID" value="ABF39909.1"/>
    <property type="molecule type" value="Genomic_DNA"/>
</dbReference>
<reference evidence="11 12" key="1">
    <citation type="journal article" date="2009" name="Appl. Environ. Microbiol.">
        <title>Three genomes from the phylum Acidobacteria provide insight into the lifestyles of these microorganisms in soils.</title>
        <authorList>
            <person name="Ward N.L."/>
            <person name="Challacombe J.F."/>
            <person name="Janssen P.H."/>
            <person name="Henrissat B."/>
            <person name="Coutinho P.M."/>
            <person name="Wu M."/>
            <person name="Xie G."/>
            <person name="Haft D.H."/>
            <person name="Sait M."/>
            <person name="Badger J."/>
            <person name="Barabote R.D."/>
            <person name="Bradley B."/>
            <person name="Brettin T.S."/>
            <person name="Brinkac L.M."/>
            <person name="Bruce D."/>
            <person name="Creasy T."/>
            <person name="Daugherty S.C."/>
            <person name="Davidsen T.M."/>
            <person name="DeBoy R.T."/>
            <person name="Detter J.C."/>
            <person name="Dodson R.J."/>
            <person name="Durkin A.S."/>
            <person name="Ganapathy A."/>
            <person name="Gwinn-Giglio M."/>
            <person name="Han C.S."/>
            <person name="Khouri H."/>
            <person name="Kiss H."/>
            <person name="Kothari S.P."/>
            <person name="Madupu R."/>
            <person name="Nelson K.E."/>
            <person name="Nelson W.C."/>
            <person name="Paulsen I."/>
            <person name="Penn K."/>
            <person name="Ren Q."/>
            <person name="Rosovitz M.J."/>
            <person name="Selengut J.D."/>
            <person name="Shrivastava S."/>
            <person name="Sullivan S.A."/>
            <person name="Tapia R."/>
            <person name="Thompson L.S."/>
            <person name="Watkins K.L."/>
            <person name="Yang Q."/>
            <person name="Yu C."/>
            <person name="Zafar N."/>
            <person name="Zhou L."/>
            <person name="Kuske C.R."/>
        </authorList>
    </citation>
    <scope>NUCLEOTIDE SEQUENCE [LARGE SCALE GENOMIC DNA]</scope>
    <source>
        <strain evidence="11 12">Ellin345</strain>
    </source>
</reference>
<dbReference type="KEGG" id="aba:Acid345_0906"/>
<feature type="domain" description="ABC transporter" evidence="10">
    <location>
        <begin position="260"/>
        <end position="505"/>
    </location>
</feature>
<evidence type="ECO:0000313" key="11">
    <source>
        <dbReference type="EMBL" id="ABF39909.1"/>
    </source>
</evidence>
<keyword evidence="12" id="KW-1185">Reference proteome</keyword>
<dbReference type="RefSeq" id="WP_011521711.1">
    <property type="nucleotide sequence ID" value="NC_008009.1"/>
</dbReference>
<evidence type="ECO:0000256" key="1">
    <source>
        <dbReference type="ARBA" id="ARBA00004202"/>
    </source>
</evidence>
<dbReference type="InterPro" id="IPR050107">
    <property type="entry name" value="ABC_carbohydrate_import_ATPase"/>
</dbReference>
<dbReference type="InterPro" id="IPR017871">
    <property type="entry name" value="ABC_transporter-like_CS"/>
</dbReference>
<keyword evidence="7 11" id="KW-0067">ATP-binding</keyword>
<evidence type="ECO:0000256" key="4">
    <source>
        <dbReference type="ARBA" id="ARBA00022597"/>
    </source>
</evidence>
<sequence length="517" mass="55944">MPEPLLRMVDVSKDFSGVHALDGVSFDLLGGEIHALVGENGAGKSTLMKVLSGVYSHREYSGSVVIEGAQQQFDGIRAAERAGIAIVFQELSLVPELSIAENIFLGRLQASGPFVRWSDVHKTARVLLDSLGVDLPTERLVRDLGIGQQQLVEIAKALSHNARILILDEPTAALNEAESQTLFDILGALRGRGLGLIYISHRLDEVLALADRITILRDGRTIATKLRGDVNRQQMISLMVGRDIQQVFPEPQRAAGKVALELRDLTVKHPTLPNRNVLTNVSLQVRAGEVVGLAGLMGSGRTALLNVLFGSFPEHGTGSILVEGEDVALTQPADAIAHNIAFVTEDRKRLGLSLDHSVQSNMSLVALKGFAKASVLDQVSEVARVEQTMKDLRVKANSPETVVGTLSGGNQQKVVLGKWLMKNPKILLLDEPTRGIDVGAKQEIYSRIDELAHRGLALLVVSSELEELRGICDRILVLHEGRVRGELKRAEATPEKIMSLATGIKEINSSSHGRSDA</sequence>
<dbReference type="GO" id="GO:0005886">
    <property type="term" value="C:plasma membrane"/>
    <property type="evidence" value="ECO:0007669"/>
    <property type="project" value="UniProtKB-SubCell"/>
</dbReference>
<dbReference type="PROSITE" id="PS50893">
    <property type="entry name" value="ABC_TRANSPORTER_2"/>
    <property type="match status" value="2"/>
</dbReference>
<evidence type="ECO:0000256" key="5">
    <source>
        <dbReference type="ARBA" id="ARBA00022737"/>
    </source>
</evidence>
<gene>
    <name evidence="11" type="ordered locus">Acid345_0906</name>
</gene>
<keyword evidence="8" id="KW-1278">Translocase</keyword>
<dbReference type="eggNOG" id="COG1129">
    <property type="taxonomic scope" value="Bacteria"/>
</dbReference>
<dbReference type="InterPro" id="IPR027417">
    <property type="entry name" value="P-loop_NTPase"/>
</dbReference>
<dbReference type="EnsemblBacteria" id="ABF39909">
    <property type="protein sequence ID" value="ABF39909"/>
    <property type="gene ID" value="Acid345_0906"/>
</dbReference>
<evidence type="ECO:0000259" key="10">
    <source>
        <dbReference type="PROSITE" id="PS50893"/>
    </source>
</evidence>
<organism evidence="11 12">
    <name type="scientific">Koribacter versatilis (strain Ellin345)</name>
    <dbReference type="NCBI Taxonomy" id="204669"/>
    <lineage>
        <taxon>Bacteria</taxon>
        <taxon>Pseudomonadati</taxon>
        <taxon>Acidobacteriota</taxon>
        <taxon>Terriglobia</taxon>
        <taxon>Terriglobales</taxon>
        <taxon>Candidatus Korobacteraceae</taxon>
        <taxon>Candidatus Korobacter</taxon>
    </lineage>
</organism>
<keyword evidence="6" id="KW-0547">Nucleotide-binding</keyword>
<dbReference type="GO" id="GO:0005524">
    <property type="term" value="F:ATP binding"/>
    <property type="evidence" value="ECO:0007669"/>
    <property type="project" value="UniProtKB-KW"/>
</dbReference>
<dbReference type="SUPFAM" id="SSF52540">
    <property type="entry name" value="P-loop containing nucleoside triphosphate hydrolases"/>
    <property type="match status" value="2"/>
</dbReference>
<dbReference type="PANTHER" id="PTHR43790:SF1">
    <property type="entry name" value="XYLOSE IMPORT ATP-BINDING PROTEIN XYLG"/>
    <property type="match status" value="1"/>
</dbReference>
<dbReference type="FunFam" id="3.40.50.300:FF:000127">
    <property type="entry name" value="Ribose import ATP-binding protein RbsA"/>
    <property type="match status" value="1"/>
</dbReference>
<feature type="domain" description="ABC transporter" evidence="10">
    <location>
        <begin position="6"/>
        <end position="243"/>
    </location>
</feature>
<dbReference type="HOGENOM" id="CLU_000604_92_3_0"/>
<dbReference type="Gene3D" id="3.40.50.300">
    <property type="entry name" value="P-loop containing nucleotide triphosphate hydrolases"/>
    <property type="match status" value="2"/>
</dbReference>
<dbReference type="SMART" id="SM00382">
    <property type="entry name" value="AAA"/>
    <property type="match status" value="2"/>
</dbReference>
<keyword evidence="4" id="KW-0762">Sugar transport</keyword>
<comment type="subcellular location">
    <subcellularLocation>
        <location evidence="1">Cell membrane</location>
        <topology evidence="1">Peripheral membrane protein</topology>
    </subcellularLocation>
</comment>
<dbReference type="GO" id="GO:0016887">
    <property type="term" value="F:ATP hydrolysis activity"/>
    <property type="evidence" value="ECO:0007669"/>
    <property type="project" value="InterPro"/>
</dbReference>
<evidence type="ECO:0000256" key="3">
    <source>
        <dbReference type="ARBA" id="ARBA00022475"/>
    </source>
</evidence>
<name>Q1IT91_KORVE</name>
<dbReference type="Proteomes" id="UP000002432">
    <property type="component" value="Chromosome"/>
</dbReference>
<evidence type="ECO:0000256" key="2">
    <source>
        <dbReference type="ARBA" id="ARBA00022448"/>
    </source>
</evidence>
<dbReference type="STRING" id="204669.Acid345_0906"/>
<protein>
    <submittedName>
        <fullName evidence="11">Monosaccharide ABC transporter ATP-binding protein, CUT2 family</fullName>
    </submittedName>
</protein>
<keyword evidence="9" id="KW-0472">Membrane</keyword>
<dbReference type="Pfam" id="PF00005">
    <property type="entry name" value="ABC_tran"/>
    <property type="match status" value="2"/>
</dbReference>
<dbReference type="OrthoDB" id="9766104at2"/>
<keyword evidence="5" id="KW-0677">Repeat</keyword>
<dbReference type="PROSITE" id="PS00211">
    <property type="entry name" value="ABC_TRANSPORTER_1"/>
    <property type="match status" value="1"/>
</dbReference>
<accession>Q1IT91</accession>
<dbReference type="PANTHER" id="PTHR43790">
    <property type="entry name" value="CARBOHYDRATE TRANSPORT ATP-BINDING PROTEIN MG119-RELATED"/>
    <property type="match status" value="1"/>
</dbReference>
<proteinExistence type="predicted"/>
<dbReference type="CDD" id="cd03215">
    <property type="entry name" value="ABC_Carb_Monos_II"/>
    <property type="match status" value="1"/>
</dbReference>
<dbReference type="InterPro" id="IPR003593">
    <property type="entry name" value="AAA+_ATPase"/>
</dbReference>
<evidence type="ECO:0000313" key="12">
    <source>
        <dbReference type="Proteomes" id="UP000002432"/>
    </source>
</evidence>